<dbReference type="PANTHER" id="PTHR33119">
    <property type="entry name" value="IFI3P"/>
    <property type="match status" value="1"/>
</dbReference>
<proteinExistence type="predicted"/>
<gene>
    <name evidence="3" type="ORF">FACUT_7083</name>
</gene>
<feature type="domain" description="DUF4246" evidence="2">
    <location>
        <begin position="25"/>
        <end position="122"/>
    </location>
</feature>
<organism evidence="3 4">
    <name type="scientific">Fusarium acutatum</name>
    <dbReference type="NCBI Taxonomy" id="78861"/>
    <lineage>
        <taxon>Eukaryota</taxon>
        <taxon>Fungi</taxon>
        <taxon>Dikarya</taxon>
        <taxon>Ascomycota</taxon>
        <taxon>Pezizomycotina</taxon>
        <taxon>Sordariomycetes</taxon>
        <taxon>Hypocreomycetidae</taxon>
        <taxon>Hypocreales</taxon>
        <taxon>Nectriaceae</taxon>
        <taxon>Fusarium</taxon>
        <taxon>Fusarium fujikuroi species complex</taxon>
    </lineage>
</organism>
<dbReference type="InterPro" id="IPR025340">
    <property type="entry name" value="DUF4246"/>
</dbReference>
<protein>
    <recommendedName>
        <fullName evidence="2">DUF4246 domain-containing protein</fullName>
    </recommendedName>
</protein>
<dbReference type="PANTHER" id="PTHR33119:SF1">
    <property type="entry name" value="FE2OG DIOXYGENASE DOMAIN-CONTAINING PROTEIN"/>
    <property type="match status" value="1"/>
</dbReference>
<dbReference type="AlphaFoldDB" id="A0A8H4JQC6"/>
<sequence>MQDKREKGPRKPRDRIITDEAFDYYFEKSGLIPSLDGPGNTIVKSDSFINESLHRDLNRACYTLWKDQEGNVDWHPPSNDMVQNLVHPSMHNFVYDRSPFIQEEVVGVSNALDFMGEGKPVPGQSPVVRQNEFEPEFRIGSGKVGSETIERLVDKAVPAWDHCLREVNRYGEGTFAGRNMSRFEWIPEASDENDDLWTPEYDLEEFLHKDVELSHQELSDLEEECYHGSENPVEYDQDENDRRMNEGLPPLTPNIDDETMAGANGSKPAGEV</sequence>
<dbReference type="EMBL" id="JAADJF010000171">
    <property type="protein sequence ID" value="KAF4435552.1"/>
    <property type="molecule type" value="Genomic_DNA"/>
</dbReference>
<dbReference type="Proteomes" id="UP000536711">
    <property type="component" value="Unassembled WGS sequence"/>
</dbReference>
<evidence type="ECO:0000259" key="2">
    <source>
        <dbReference type="Pfam" id="PF14033"/>
    </source>
</evidence>
<name>A0A8H4JQC6_9HYPO</name>
<dbReference type="OrthoDB" id="415532at2759"/>
<keyword evidence="4" id="KW-1185">Reference proteome</keyword>
<comment type="caution">
    <text evidence="3">The sequence shown here is derived from an EMBL/GenBank/DDBJ whole genome shotgun (WGS) entry which is preliminary data.</text>
</comment>
<accession>A0A8H4JQC6</accession>
<evidence type="ECO:0000256" key="1">
    <source>
        <dbReference type="SAM" id="MobiDB-lite"/>
    </source>
</evidence>
<feature type="region of interest" description="Disordered" evidence="1">
    <location>
        <begin position="225"/>
        <end position="272"/>
    </location>
</feature>
<dbReference type="InterPro" id="IPR049192">
    <property type="entry name" value="DUF4246_C"/>
</dbReference>
<evidence type="ECO:0000313" key="4">
    <source>
        <dbReference type="Proteomes" id="UP000536711"/>
    </source>
</evidence>
<dbReference type="Pfam" id="PF14033">
    <property type="entry name" value="DUF4246"/>
    <property type="match status" value="1"/>
</dbReference>
<evidence type="ECO:0000313" key="3">
    <source>
        <dbReference type="EMBL" id="KAF4435552.1"/>
    </source>
</evidence>
<reference evidence="3 4" key="1">
    <citation type="submission" date="2020-01" db="EMBL/GenBank/DDBJ databases">
        <title>Identification and distribution of gene clusters putatively required for synthesis of sphingolipid metabolism inhibitors in phylogenetically diverse species of the filamentous fungus Fusarium.</title>
        <authorList>
            <person name="Kim H.-S."/>
            <person name="Busman M."/>
            <person name="Brown D.W."/>
            <person name="Divon H."/>
            <person name="Uhlig S."/>
            <person name="Proctor R.H."/>
        </authorList>
    </citation>
    <scope>NUCLEOTIDE SEQUENCE [LARGE SCALE GENOMIC DNA]</scope>
    <source>
        <strain evidence="3 4">NRRL 13308</strain>
    </source>
</reference>